<evidence type="ECO:0008006" key="3">
    <source>
        <dbReference type="Google" id="ProtNLM"/>
    </source>
</evidence>
<comment type="caution">
    <text evidence="1">The sequence shown here is derived from an EMBL/GenBank/DDBJ whole genome shotgun (WGS) entry which is preliminary data.</text>
</comment>
<dbReference type="EMBL" id="MU069472">
    <property type="protein sequence ID" value="KAF5841962.1"/>
    <property type="molecule type" value="Genomic_DNA"/>
</dbReference>
<name>A0ABQ7H530_DUNSA</name>
<keyword evidence="2" id="KW-1185">Reference proteome</keyword>
<protein>
    <recommendedName>
        <fullName evidence="3">Encoded protein</fullName>
    </recommendedName>
</protein>
<proteinExistence type="predicted"/>
<organism evidence="1 2">
    <name type="scientific">Dunaliella salina</name>
    <name type="common">Green alga</name>
    <name type="synonym">Protococcus salinus</name>
    <dbReference type="NCBI Taxonomy" id="3046"/>
    <lineage>
        <taxon>Eukaryota</taxon>
        <taxon>Viridiplantae</taxon>
        <taxon>Chlorophyta</taxon>
        <taxon>core chlorophytes</taxon>
        <taxon>Chlorophyceae</taxon>
        <taxon>CS clade</taxon>
        <taxon>Chlamydomonadales</taxon>
        <taxon>Dunaliellaceae</taxon>
        <taxon>Dunaliella</taxon>
    </lineage>
</organism>
<evidence type="ECO:0000313" key="1">
    <source>
        <dbReference type="EMBL" id="KAF5841962.1"/>
    </source>
</evidence>
<gene>
    <name evidence="1" type="ORF">DUNSADRAFT_10133</name>
</gene>
<sequence>MQGQLAPRTGCAGSCGKSAACSHPPTAPQKFRPIHPTLATSSTNASWIARANESDSNFVSGPISVNISNKAAPDPVTAASEPKATRPIDRSKGLWTRCDKCGVILYIKHLKVVGPGSMQSHALEEERLKITLV</sequence>
<dbReference type="Proteomes" id="UP000815325">
    <property type="component" value="Unassembled WGS sequence"/>
</dbReference>
<reference evidence="1" key="1">
    <citation type="submission" date="2017-08" db="EMBL/GenBank/DDBJ databases">
        <authorList>
            <person name="Polle J.E."/>
            <person name="Barry K."/>
            <person name="Cushman J."/>
            <person name="Schmutz J."/>
            <person name="Tran D."/>
            <person name="Hathwaick L.T."/>
            <person name="Yim W.C."/>
            <person name="Jenkins J."/>
            <person name="Mckie-Krisberg Z.M."/>
            <person name="Prochnik S."/>
            <person name="Lindquist E."/>
            <person name="Dockter R.B."/>
            <person name="Adam C."/>
            <person name="Molina H."/>
            <person name="Bunkerborg J."/>
            <person name="Jin E."/>
            <person name="Buchheim M."/>
            <person name="Magnuson J."/>
        </authorList>
    </citation>
    <scope>NUCLEOTIDE SEQUENCE</scope>
    <source>
        <strain evidence="1">CCAP 19/18</strain>
    </source>
</reference>
<accession>A0ABQ7H530</accession>
<evidence type="ECO:0000313" key="2">
    <source>
        <dbReference type="Proteomes" id="UP000815325"/>
    </source>
</evidence>